<evidence type="ECO:0000256" key="1">
    <source>
        <dbReference type="SAM" id="MobiDB-lite"/>
    </source>
</evidence>
<dbReference type="EMBL" id="BAAASZ010000028">
    <property type="protein sequence ID" value="GAA2453983.1"/>
    <property type="molecule type" value="Genomic_DNA"/>
</dbReference>
<evidence type="ECO:0000313" key="2">
    <source>
        <dbReference type="EMBL" id="GAA2453983.1"/>
    </source>
</evidence>
<gene>
    <name evidence="2" type="ORF">GCM10010405_42250</name>
</gene>
<evidence type="ECO:0000313" key="3">
    <source>
        <dbReference type="Proteomes" id="UP001501638"/>
    </source>
</evidence>
<reference evidence="2 3" key="1">
    <citation type="journal article" date="2019" name="Int. J. Syst. Evol. Microbiol.">
        <title>The Global Catalogue of Microorganisms (GCM) 10K type strain sequencing project: providing services to taxonomists for standard genome sequencing and annotation.</title>
        <authorList>
            <consortium name="The Broad Institute Genomics Platform"/>
            <consortium name="The Broad Institute Genome Sequencing Center for Infectious Disease"/>
            <person name="Wu L."/>
            <person name="Ma J."/>
        </authorList>
    </citation>
    <scope>NUCLEOTIDE SEQUENCE [LARGE SCALE GENOMIC DNA]</scope>
    <source>
        <strain evidence="2 3">JCM 6305</strain>
    </source>
</reference>
<accession>A0ABN3KDW0</accession>
<keyword evidence="3" id="KW-1185">Reference proteome</keyword>
<feature type="compositionally biased region" description="Basic and acidic residues" evidence="1">
    <location>
        <begin position="80"/>
        <end position="92"/>
    </location>
</feature>
<sequence>MSGTRCKRCDLLIGMGCACSSRKNGGQGEKRSGSGGKRRQEQPVTVRRIAKTTTRRNGGRPFPASAVWSDALAYDDDREAEASREELRDITERGTSVRTVSGGLPTLGRRR</sequence>
<name>A0ABN3KDW0_9ACTN</name>
<feature type="region of interest" description="Disordered" evidence="1">
    <location>
        <begin position="19"/>
        <end position="64"/>
    </location>
</feature>
<feature type="region of interest" description="Disordered" evidence="1">
    <location>
        <begin position="78"/>
        <end position="111"/>
    </location>
</feature>
<dbReference type="RefSeq" id="WP_344325865.1">
    <property type="nucleotide sequence ID" value="NZ_BAAASZ010000028.1"/>
</dbReference>
<dbReference type="Proteomes" id="UP001501638">
    <property type="component" value="Unassembled WGS sequence"/>
</dbReference>
<feature type="compositionally biased region" description="Basic residues" evidence="1">
    <location>
        <begin position="48"/>
        <end position="58"/>
    </location>
</feature>
<proteinExistence type="predicted"/>
<protein>
    <submittedName>
        <fullName evidence="2">Uncharacterized protein</fullName>
    </submittedName>
</protein>
<organism evidence="2 3">
    <name type="scientific">Streptomyces macrosporus</name>
    <dbReference type="NCBI Taxonomy" id="44032"/>
    <lineage>
        <taxon>Bacteria</taxon>
        <taxon>Bacillati</taxon>
        <taxon>Actinomycetota</taxon>
        <taxon>Actinomycetes</taxon>
        <taxon>Kitasatosporales</taxon>
        <taxon>Streptomycetaceae</taxon>
        <taxon>Streptomyces</taxon>
    </lineage>
</organism>
<comment type="caution">
    <text evidence="2">The sequence shown here is derived from an EMBL/GenBank/DDBJ whole genome shotgun (WGS) entry which is preliminary data.</text>
</comment>